<evidence type="ECO:0008006" key="4">
    <source>
        <dbReference type="Google" id="ProtNLM"/>
    </source>
</evidence>
<comment type="caution">
    <text evidence="2">The sequence shown here is derived from an EMBL/GenBank/DDBJ whole genome shotgun (WGS) entry which is preliminary data.</text>
</comment>
<evidence type="ECO:0000313" key="3">
    <source>
        <dbReference type="Proteomes" id="UP000319210"/>
    </source>
</evidence>
<feature type="compositionally biased region" description="Polar residues" evidence="1">
    <location>
        <begin position="170"/>
        <end position="187"/>
    </location>
</feature>
<evidence type="ECO:0000313" key="2">
    <source>
        <dbReference type="EMBL" id="GEB53755.1"/>
    </source>
</evidence>
<dbReference type="EMBL" id="BJMM01000062">
    <property type="protein sequence ID" value="GEB53755.1"/>
    <property type="molecule type" value="Genomic_DNA"/>
</dbReference>
<sequence>MALTVLVRCPFCRREHAYTAPVYPCGCGVPLTLPVQDSAAPARIHHRTWAGSWVPVRCASCGAVQEWPQPELGCPCGTLLRVPVARTDSGEARATPEHGTPTDPDALPGPHTDHPRPTGNAPADPLDPDPVTAGPVDADPDTAGPSAEPRTARPTEDEPDAARRPGGGQESQNTQGAGSAQNAQEPQDAQGPRAGQEPRSGQESGSGQRPQGVRGSGRRSGPGPAAAPTPIPRPAFEPVTIRTAQDAKTAAAQYLRWLGFTGIQVTARIPASGIDLRGPGVVAHVDPSTAPTALREIETLWLNGLNDSAVPVCFSLAGYTREARYRAEELSLALFVLDLTGTPCPVNTPADHLIRAPR</sequence>
<name>A0A4Y3R7P5_STRCI</name>
<dbReference type="Proteomes" id="UP000319210">
    <property type="component" value="Unassembled WGS sequence"/>
</dbReference>
<feature type="compositionally biased region" description="Pro residues" evidence="1">
    <location>
        <begin position="225"/>
        <end position="235"/>
    </location>
</feature>
<feature type="compositionally biased region" description="Basic and acidic residues" evidence="1">
    <location>
        <begin position="150"/>
        <end position="163"/>
    </location>
</feature>
<feature type="region of interest" description="Disordered" evidence="1">
    <location>
        <begin position="90"/>
        <end position="236"/>
    </location>
</feature>
<organism evidence="2 3">
    <name type="scientific">Streptomyces cacaoi</name>
    <dbReference type="NCBI Taxonomy" id="1898"/>
    <lineage>
        <taxon>Bacteria</taxon>
        <taxon>Bacillati</taxon>
        <taxon>Actinomycetota</taxon>
        <taxon>Actinomycetes</taxon>
        <taxon>Kitasatosporales</taxon>
        <taxon>Streptomycetaceae</taxon>
        <taxon>Streptomyces</taxon>
    </lineage>
</organism>
<gene>
    <name evidence="2" type="ORF">SCA03_63060</name>
</gene>
<reference evidence="2 3" key="1">
    <citation type="submission" date="2019-06" db="EMBL/GenBank/DDBJ databases">
        <title>Whole genome shotgun sequence of Streptomyces cacaoi subsp. cacaoi NBRC 12748.</title>
        <authorList>
            <person name="Hosoyama A."/>
            <person name="Uohara A."/>
            <person name="Ohji S."/>
            <person name="Ichikawa N."/>
        </authorList>
    </citation>
    <scope>NUCLEOTIDE SEQUENCE [LARGE SCALE GENOMIC DNA]</scope>
    <source>
        <strain evidence="2 3">NBRC 12748</strain>
    </source>
</reference>
<dbReference type="RefSeq" id="WP_308698463.1">
    <property type="nucleotide sequence ID" value="NZ_BJMM01000062.1"/>
</dbReference>
<accession>A0A4Y3R7P5</accession>
<proteinExistence type="predicted"/>
<keyword evidence="3" id="KW-1185">Reference proteome</keyword>
<protein>
    <recommendedName>
        <fullName evidence="4">Restriction endonuclease type IV Mrr domain-containing protein</fullName>
    </recommendedName>
</protein>
<evidence type="ECO:0000256" key="1">
    <source>
        <dbReference type="SAM" id="MobiDB-lite"/>
    </source>
</evidence>
<dbReference type="AlphaFoldDB" id="A0A4Y3R7P5"/>